<dbReference type="InterPro" id="IPR039361">
    <property type="entry name" value="Cyclin"/>
</dbReference>
<feature type="domain" description="Cyclin-like" evidence="5">
    <location>
        <begin position="17"/>
        <end position="101"/>
    </location>
</feature>
<organism evidence="7 8">
    <name type="scientific">Fragilariopsis cylindrus CCMP1102</name>
    <dbReference type="NCBI Taxonomy" id="635003"/>
    <lineage>
        <taxon>Eukaryota</taxon>
        <taxon>Sar</taxon>
        <taxon>Stramenopiles</taxon>
        <taxon>Ochrophyta</taxon>
        <taxon>Bacillariophyta</taxon>
        <taxon>Bacillariophyceae</taxon>
        <taxon>Bacillariophycidae</taxon>
        <taxon>Bacillariales</taxon>
        <taxon>Bacillariaceae</taxon>
        <taxon>Fragilariopsis</taxon>
    </lineage>
</organism>
<feature type="domain" description="Cyclin C-terminal" evidence="6">
    <location>
        <begin position="111"/>
        <end position="250"/>
    </location>
</feature>
<dbReference type="Pfam" id="PF02984">
    <property type="entry name" value="Cyclin_C"/>
    <property type="match status" value="1"/>
</dbReference>
<dbReference type="PIRSF" id="PIRSF001771">
    <property type="entry name" value="Cyclin_A_B_D_E"/>
    <property type="match status" value="1"/>
</dbReference>
<evidence type="ECO:0000256" key="3">
    <source>
        <dbReference type="ARBA" id="ARBA00023306"/>
    </source>
</evidence>
<accession>A0A1E7FB12</accession>
<dbReference type="Proteomes" id="UP000095751">
    <property type="component" value="Unassembled WGS sequence"/>
</dbReference>
<sequence length="257" mass="29255">MSVQPNLTPKMRSILVDWLIELSEHFSFESSTLHLAVTMVDRVLASGRSLHDRFQLLGATCVWLACKVKEISPPKAKEIAYVSDHIYTVEQIKTMERRVCNALNFTFFEAPTPHHFLFEFMRASFAQESAAPIDSVFRDMAHYLLELGRLPYGPTGRKPSLLAAAVVYLTRVTLGIPRRAVARLPSSSSDRDAYWTPTLEYYTGYAKSDLFDTVLELHAYHMAAETSNLKAVFSKYKTKRFHRVALKTVVLREDLGF</sequence>
<dbReference type="InterPro" id="IPR006671">
    <property type="entry name" value="Cyclin_N"/>
</dbReference>
<evidence type="ECO:0000256" key="1">
    <source>
        <dbReference type="ARBA" id="ARBA00022618"/>
    </source>
</evidence>
<dbReference type="EMBL" id="KV784359">
    <property type="protein sequence ID" value="OEU15013.1"/>
    <property type="molecule type" value="Genomic_DNA"/>
</dbReference>
<evidence type="ECO:0000313" key="7">
    <source>
        <dbReference type="EMBL" id="OEU15013.1"/>
    </source>
</evidence>
<keyword evidence="8" id="KW-1185">Reference proteome</keyword>
<evidence type="ECO:0000259" key="6">
    <source>
        <dbReference type="SMART" id="SM01332"/>
    </source>
</evidence>
<dbReference type="SMART" id="SM01332">
    <property type="entry name" value="Cyclin_C"/>
    <property type="match status" value="1"/>
</dbReference>
<reference evidence="7 8" key="1">
    <citation type="submission" date="2016-09" db="EMBL/GenBank/DDBJ databases">
        <title>Extensive genetic diversity and differential bi-allelic expression allows diatom success in the polar Southern Ocean.</title>
        <authorList>
            <consortium name="DOE Joint Genome Institute"/>
            <person name="Mock T."/>
            <person name="Otillar R.P."/>
            <person name="Strauss J."/>
            <person name="Dupont C."/>
            <person name="Frickenhaus S."/>
            <person name="Maumus F."/>
            <person name="Mcmullan M."/>
            <person name="Sanges R."/>
            <person name="Schmutz J."/>
            <person name="Toseland A."/>
            <person name="Valas R."/>
            <person name="Veluchamy A."/>
            <person name="Ward B.J."/>
            <person name="Allen A."/>
            <person name="Barry K."/>
            <person name="Falciatore A."/>
            <person name="Ferrante M."/>
            <person name="Fortunato A.E."/>
            <person name="Gloeckner G."/>
            <person name="Gruber A."/>
            <person name="Hipkin R."/>
            <person name="Janech M."/>
            <person name="Kroth P."/>
            <person name="Leese F."/>
            <person name="Lindquist E."/>
            <person name="Lyon B.R."/>
            <person name="Martin J."/>
            <person name="Mayer C."/>
            <person name="Parker M."/>
            <person name="Quesneville H."/>
            <person name="Raymond J."/>
            <person name="Uhlig C."/>
            <person name="Valentin K.U."/>
            <person name="Worden A.Z."/>
            <person name="Armbrust E.V."/>
            <person name="Bowler C."/>
            <person name="Green B."/>
            <person name="Moulton V."/>
            <person name="Van Oosterhout C."/>
            <person name="Grigoriev I."/>
        </authorList>
    </citation>
    <scope>NUCLEOTIDE SEQUENCE [LARGE SCALE GENOMIC DNA]</scope>
    <source>
        <strain evidence="7 8">CCMP1102</strain>
    </source>
</reference>
<dbReference type="GO" id="GO:0051301">
    <property type="term" value="P:cell division"/>
    <property type="evidence" value="ECO:0007669"/>
    <property type="project" value="UniProtKB-KW"/>
</dbReference>
<proteinExistence type="inferred from homology"/>
<dbReference type="InterPro" id="IPR004367">
    <property type="entry name" value="Cyclin_C-dom"/>
</dbReference>
<feature type="domain" description="Cyclin-like" evidence="5">
    <location>
        <begin position="115"/>
        <end position="219"/>
    </location>
</feature>
<dbReference type="PROSITE" id="PS00292">
    <property type="entry name" value="CYCLINS"/>
    <property type="match status" value="1"/>
</dbReference>
<dbReference type="AlphaFoldDB" id="A0A1E7FB12"/>
<dbReference type="InterPro" id="IPR048258">
    <property type="entry name" value="Cyclins_cyclin-box"/>
</dbReference>
<dbReference type="SUPFAM" id="SSF47954">
    <property type="entry name" value="Cyclin-like"/>
    <property type="match status" value="2"/>
</dbReference>
<dbReference type="PANTHER" id="PTHR10177">
    <property type="entry name" value="CYCLINS"/>
    <property type="match status" value="1"/>
</dbReference>
<evidence type="ECO:0000256" key="2">
    <source>
        <dbReference type="ARBA" id="ARBA00023127"/>
    </source>
</evidence>
<dbReference type="GO" id="GO:0016538">
    <property type="term" value="F:cyclin-dependent protein serine/threonine kinase regulator activity"/>
    <property type="evidence" value="ECO:0007669"/>
    <property type="project" value="InterPro"/>
</dbReference>
<protein>
    <submittedName>
        <fullName evidence="7">Cyclin_N-domain-containing protein</fullName>
    </submittedName>
</protein>
<dbReference type="InterPro" id="IPR036915">
    <property type="entry name" value="Cyclin-like_sf"/>
</dbReference>
<dbReference type="FunFam" id="1.10.472.10:FF:000001">
    <property type="entry name" value="G2/mitotic-specific cyclin"/>
    <property type="match status" value="1"/>
</dbReference>
<comment type="similarity">
    <text evidence="4">Belongs to the cyclin family.</text>
</comment>
<name>A0A1E7FB12_9STRA</name>
<keyword evidence="1" id="KW-0132">Cell division</keyword>
<dbReference type="GO" id="GO:0044772">
    <property type="term" value="P:mitotic cell cycle phase transition"/>
    <property type="evidence" value="ECO:0007669"/>
    <property type="project" value="InterPro"/>
</dbReference>
<evidence type="ECO:0000259" key="5">
    <source>
        <dbReference type="SMART" id="SM00385"/>
    </source>
</evidence>
<dbReference type="InterPro" id="IPR046965">
    <property type="entry name" value="Cyclin_A/B-like"/>
</dbReference>
<dbReference type="SMART" id="SM00385">
    <property type="entry name" value="CYCLIN"/>
    <property type="match status" value="2"/>
</dbReference>
<dbReference type="Gene3D" id="1.10.472.10">
    <property type="entry name" value="Cyclin-like"/>
    <property type="match status" value="2"/>
</dbReference>
<dbReference type="InterPro" id="IPR013763">
    <property type="entry name" value="Cyclin-like_dom"/>
</dbReference>
<dbReference type="Pfam" id="PF00134">
    <property type="entry name" value="Cyclin_N"/>
    <property type="match status" value="1"/>
</dbReference>
<evidence type="ECO:0000256" key="4">
    <source>
        <dbReference type="RuleBase" id="RU000383"/>
    </source>
</evidence>
<keyword evidence="3" id="KW-0131">Cell cycle</keyword>
<dbReference type="KEGG" id="fcy:FRACYDRAFT_187415"/>
<dbReference type="InParanoid" id="A0A1E7FB12"/>
<gene>
    <name evidence="7" type="primary">CycA</name>
    <name evidence="7" type="synonym">B</name>
    <name evidence="7" type="ORF">FRACYDRAFT_187415</name>
</gene>
<dbReference type="OrthoDB" id="5590282at2759"/>
<evidence type="ECO:0000313" key="8">
    <source>
        <dbReference type="Proteomes" id="UP000095751"/>
    </source>
</evidence>
<keyword evidence="2 4" id="KW-0195">Cyclin</keyword>